<evidence type="ECO:0000256" key="2">
    <source>
        <dbReference type="SAM" id="MobiDB-lite"/>
    </source>
</evidence>
<feature type="compositionally biased region" description="Polar residues" evidence="2">
    <location>
        <begin position="1"/>
        <end position="16"/>
    </location>
</feature>
<evidence type="ECO:0008006" key="5">
    <source>
        <dbReference type="Google" id="ProtNLM"/>
    </source>
</evidence>
<comment type="similarity">
    <text evidence="1">Belongs to the OprB family.</text>
</comment>
<evidence type="ECO:0000256" key="1">
    <source>
        <dbReference type="ARBA" id="ARBA00008769"/>
    </source>
</evidence>
<proteinExistence type="inferred from homology"/>
<feature type="compositionally biased region" description="Polar residues" evidence="2">
    <location>
        <begin position="134"/>
        <end position="146"/>
    </location>
</feature>
<protein>
    <recommendedName>
        <fullName evidence="5">Porin</fullName>
    </recommendedName>
</protein>
<evidence type="ECO:0000313" key="4">
    <source>
        <dbReference type="Proteomes" id="UP000271624"/>
    </source>
</evidence>
<dbReference type="Gene3D" id="2.40.160.180">
    <property type="entry name" value="Carbohydrate-selective porin OprB"/>
    <property type="match status" value="1"/>
</dbReference>
<dbReference type="Proteomes" id="UP000271624">
    <property type="component" value="Unassembled WGS sequence"/>
</dbReference>
<feature type="region of interest" description="Disordered" evidence="2">
    <location>
        <begin position="131"/>
        <end position="171"/>
    </location>
</feature>
<dbReference type="AlphaFoldDB" id="A0A433UQT5"/>
<accession>A0A433UQT5</accession>
<organism evidence="3 4">
    <name type="scientific">Dulcicalothrix desertica PCC 7102</name>
    <dbReference type="NCBI Taxonomy" id="232991"/>
    <lineage>
        <taxon>Bacteria</taxon>
        <taxon>Bacillati</taxon>
        <taxon>Cyanobacteriota</taxon>
        <taxon>Cyanophyceae</taxon>
        <taxon>Nostocales</taxon>
        <taxon>Calotrichaceae</taxon>
        <taxon>Dulcicalothrix</taxon>
    </lineage>
</organism>
<comment type="caution">
    <text evidence="3">The sequence shown here is derived from an EMBL/GenBank/DDBJ whole genome shotgun (WGS) entry which is preliminary data.</text>
</comment>
<feature type="compositionally biased region" description="Polar residues" evidence="2">
    <location>
        <begin position="157"/>
        <end position="169"/>
    </location>
</feature>
<dbReference type="EMBL" id="RSCL01000038">
    <property type="protein sequence ID" value="RUS96179.1"/>
    <property type="molecule type" value="Genomic_DNA"/>
</dbReference>
<gene>
    <name evidence="3" type="ORF">DSM106972_088500</name>
</gene>
<reference evidence="3" key="2">
    <citation type="journal article" date="2019" name="Genome Biol. Evol.">
        <title>Day and night: Metabolic profiles and evolutionary relationships of six axenic non-marine cyanobacteria.</title>
        <authorList>
            <person name="Will S.E."/>
            <person name="Henke P."/>
            <person name="Boedeker C."/>
            <person name="Huang S."/>
            <person name="Brinkmann H."/>
            <person name="Rohde M."/>
            <person name="Jarek M."/>
            <person name="Friedl T."/>
            <person name="Seufert S."/>
            <person name="Schumacher M."/>
            <person name="Overmann J."/>
            <person name="Neumann-Schaal M."/>
            <person name="Petersen J."/>
        </authorList>
    </citation>
    <scope>NUCLEOTIDE SEQUENCE [LARGE SCALE GENOMIC DNA]</scope>
    <source>
        <strain evidence="3">PCC 7102</strain>
    </source>
</reference>
<reference evidence="3" key="1">
    <citation type="submission" date="2018-12" db="EMBL/GenBank/DDBJ databases">
        <authorList>
            <person name="Will S."/>
            <person name="Neumann-Schaal M."/>
            <person name="Henke P."/>
        </authorList>
    </citation>
    <scope>NUCLEOTIDE SEQUENCE</scope>
    <source>
        <strain evidence="3">PCC 7102</strain>
    </source>
</reference>
<evidence type="ECO:0000313" key="3">
    <source>
        <dbReference type="EMBL" id="RUS96179.1"/>
    </source>
</evidence>
<feature type="region of interest" description="Disordered" evidence="2">
    <location>
        <begin position="1"/>
        <end position="47"/>
    </location>
</feature>
<dbReference type="InterPro" id="IPR038673">
    <property type="entry name" value="OprB_sf"/>
</dbReference>
<feature type="region of interest" description="Disordered" evidence="2">
    <location>
        <begin position="313"/>
        <end position="334"/>
    </location>
</feature>
<name>A0A433UQT5_9CYAN</name>
<feature type="compositionally biased region" description="Basic and acidic residues" evidence="2">
    <location>
        <begin position="313"/>
        <end position="324"/>
    </location>
</feature>
<feature type="region of interest" description="Disordered" evidence="2">
    <location>
        <begin position="81"/>
        <end position="103"/>
    </location>
</feature>
<sequence length="662" mass="70985">MFATSQPIKAQVNPQSAGDLLSVPKSPPTKSQTPQSVPPPPGEQTSAVLPNSTGFANVNNLVLSNEATQSLGQLENSFIQESKNTRQSVSRRSKNPTPVTPLKTQQFSAIGGDSSDSIGLQQSSSLVSQNLGQFNSQSGNTNTQEFTAPGMAPGTGPTFNQLLNSQPSNGAVAPLPPLVGESQSSQFGTNLVTNTTPTFNQLLNSSTTSRANQANLTGTAPTFNQLLNGQKVVNQSFVNSNAPLTFEQILNAQPGVGQAPTQSAPLSYEQILNAPVGDPNQSMATSVAPTFNQILNSQGGTFPTQSEAIRQERLQSQARPERTTRPSTEAGPLLNSTALTEPTLRVEGVYVTQKETSARARVAGIYPLTPNVLFGATLDLVSNGSTFTDSRNEGLNINELYFATSLSGLPNLRFVVGQLDLTSYFDRNSFAKDGASQFFNPVFQTNPALAATGIASRPSLLVNWSVTDNIDAKAAVFSSSNSLSNFTLDGFAGEVGVRYGNAIIRGTYATDRDGGNRDSFPEIFSIARGSGQFGILRDDREEAYGLNAEVFIPNLKLGLFGRYGRYENRDANRSADTYVLGASLLDLFTPDDRLGIAYGQALTSDSLRRGDRPDVLEMYYDFPFLSNLRLGFTVQGRDSFEETVLGVRVKSDFDITPRGRGR</sequence>
<keyword evidence="4" id="KW-1185">Reference proteome</keyword>